<name>A0A7C8ILD0_9PEZI</name>
<gene>
    <name evidence="3" type="ORF">GQX73_g10267</name>
</gene>
<dbReference type="AlphaFoldDB" id="A0A7C8ILD0"/>
<accession>A0A7C8ILD0</accession>
<dbReference type="Pfam" id="PF00326">
    <property type="entry name" value="Peptidase_S9"/>
    <property type="match status" value="1"/>
</dbReference>
<dbReference type="Gene3D" id="3.40.50.1820">
    <property type="entry name" value="alpha/beta hydrolase"/>
    <property type="match status" value="1"/>
</dbReference>
<feature type="domain" description="Peptidase S9 prolyl oligopeptidase catalytic" evidence="2">
    <location>
        <begin position="87"/>
        <end position="219"/>
    </location>
</feature>
<sequence>MASTSNKNVQYFRPADPVDAGMIVIPGGRYQYIGEKDCEPVAQWLNRHHLHAWVLRYECGEASKPLGEKVINEAKEAWNAIRKDFPGKIGIWGWSAGGHLAAMIGTNTTLSVNFLVLSYAVITMETDYTHIPSRVNLLGKNPSHEQIDEMSAERRVTKETPPTFIFHTKQDESVPVENSIKFAEALNRERVPFVLKVQEEGKHGMGLAEWTDDLAPWLENIRTRRPVIVGDTSDDWVPGKQCLHQNHRFE</sequence>
<keyword evidence="1" id="KW-0378">Hydrolase</keyword>
<dbReference type="InterPro" id="IPR050300">
    <property type="entry name" value="GDXG_lipolytic_enzyme"/>
</dbReference>
<dbReference type="Proteomes" id="UP000481858">
    <property type="component" value="Unassembled WGS sequence"/>
</dbReference>
<evidence type="ECO:0000259" key="2">
    <source>
        <dbReference type="Pfam" id="PF00326"/>
    </source>
</evidence>
<reference evidence="3 4" key="1">
    <citation type="submission" date="2019-12" db="EMBL/GenBank/DDBJ databases">
        <title>Draft genome sequence of the ascomycete Xylaria multiplex DSM 110363.</title>
        <authorList>
            <person name="Buettner E."/>
            <person name="Kellner H."/>
        </authorList>
    </citation>
    <scope>NUCLEOTIDE SEQUENCE [LARGE SCALE GENOMIC DNA]</scope>
    <source>
        <strain evidence="3 4">DSM 110363</strain>
    </source>
</reference>
<evidence type="ECO:0000313" key="4">
    <source>
        <dbReference type="Proteomes" id="UP000481858"/>
    </source>
</evidence>
<dbReference type="OrthoDB" id="6499973at2759"/>
<dbReference type="InParanoid" id="A0A7C8ILD0"/>
<keyword evidence="4" id="KW-1185">Reference proteome</keyword>
<dbReference type="PANTHER" id="PTHR48081">
    <property type="entry name" value="AB HYDROLASE SUPERFAMILY PROTEIN C4A8.06C"/>
    <property type="match status" value="1"/>
</dbReference>
<protein>
    <recommendedName>
        <fullName evidence="2">Peptidase S9 prolyl oligopeptidase catalytic domain-containing protein</fullName>
    </recommendedName>
</protein>
<comment type="caution">
    <text evidence="3">The sequence shown here is derived from an EMBL/GenBank/DDBJ whole genome shotgun (WGS) entry which is preliminary data.</text>
</comment>
<proteinExistence type="predicted"/>
<dbReference type="InterPro" id="IPR029058">
    <property type="entry name" value="AB_hydrolase_fold"/>
</dbReference>
<dbReference type="GO" id="GO:0008236">
    <property type="term" value="F:serine-type peptidase activity"/>
    <property type="evidence" value="ECO:0007669"/>
    <property type="project" value="InterPro"/>
</dbReference>
<dbReference type="InterPro" id="IPR001375">
    <property type="entry name" value="Peptidase_S9_cat"/>
</dbReference>
<dbReference type="GO" id="GO:0006508">
    <property type="term" value="P:proteolysis"/>
    <property type="evidence" value="ECO:0007669"/>
    <property type="project" value="InterPro"/>
</dbReference>
<organism evidence="3 4">
    <name type="scientific">Xylaria multiplex</name>
    <dbReference type="NCBI Taxonomy" id="323545"/>
    <lineage>
        <taxon>Eukaryota</taxon>
        <taxon>Fungi</taxon>
        <taxon>Dikarya</taxon>
        <taxon>Ascomycota</taxon>
        <taxon>Pezizomycotina</taxon>
        <taxon>Sordariomycetes</taxon>
        <taxon>Xylariomycetidae</taxon>
        <taxon>Xylariales</taxon>
        <taxon>Xylariaceae</taxon>
        <taxon>Xylaria</taxon>
    </lineage>
</organism>
<dbReference type="SUPFAM" id="SSF53474">
    <property type="entry name" value="alpha/beta-Hydrolases"/>
    <property type="match status" value="1"/>
</dbReference>
<dbReference type="EMBL" id="WUBL01000216">
    <property type="protein sequence ID" value="KAF2963304.1"/>
    <property type="molecule type" value="Genomic_DNA"/>
</dbReference>
<dbReference type="PANTHER" id="PTHR48081:SF6">
    <property type="entry name" value="PEPTIDASE S9 PROLYL OLIGOPEPTIDASE CATALYTIC DOMAIN-CONTAINING PROTEIN"/>
    <property type="match status" value="1"/>
</dbReference>
<evidence type="ECO:0000313" key="3">
    <source>
        <dbReference type="EMBL" id="KAF2963304.1"/>
    </source>
</evidence>
<evidence type="ECO:0000256" key="1">
    <source>
        <dbReference type="ARBA" id="ARBA00022801"/>
    </source>
</evidence>